<keyword evidence="3" id="KW-1185">Reference proteome</keyword>
<feature type="compositionally biased region" description="Basic and acidic residues" evidence="1">
    <location>
        <begin position="240"/>
        <end position="261"/>
    </location>
</feature>
<evidence type="ECO:0000313" key="2">
    <source>
        <dbReference type="EMBL" id="OLQ08057.1"/>
    </source>
</evidence>
<comment type="caution">
    <text evidence="2">The sequence shown here is derived from an EMBL/GenBank/DDBJ whole genome shotgun (WGS) entry which is preliminary data.</text>
</comment>
<dbReference type="AlphaFoldDB" id="A0A1Q9EKZ5"/>
<accession>A0A1Q9EKZ5</accession>
<dbReference type="EMBL" id="LSRX01000125">
    <property type="protein sequence ID" value="OLQ08057.1"/>
    <property type="molecule type" value="Genomic_DNA"/>
</dbReference>
<dbReference type="OrthoDB" id="439685at2759"/>
<dbReference type="Proteomes" id="UP000186817">
    <property type="component" value="Unassembled WGS sequence"/>
</dbReference>
<evidence type="ECO:0000313" key="3">
    <source>
        <dbReference type="Proteomes" id="UP000186817"/>
    </source>
</evidence>
<gene>
    <name evidence="2" type="ORF">AK812_SmicGene8464</name>
</gene>
<reference evidence="2 3" key="1">
    <citation type="submission" date="2016-02" db="EMBL/GenBank/DDBJ databases">
        <title>Genome analysis of coral dinoflagellate symbionts highlights evolutionary adaptations to a symbiotic lifestyle.</title>
        <authorList>
            <person name="Aranda M."/>
            <person name="Li Y."/>
            <person name="Liew Y.J."/>
            <person name="Baumgarten S."/>
            <person name="Simakov O."/>
            <person name="Wilson M."/>
            <person name="Piel J."/>
            <person name="Ashoor H."/>
            <person name="Bougouffa S."/>
            <person name="Bajic V.B."/>
            <person name="Ryu T."/>
            <person name="Ravasi T."/>
            <person name="Bayer T."/>
            <person name="Micklem G."/>
            <person name="Kim H."/>
            <person name="Bhak J."/>
            <person name="Lajeunesse T.C."/>
            <person name="Voolstra C.R."/>
        </authorList>
    </citation>
    <scope>NUCLEOTIDE SEQUENCE [LARGE SCALE GENOMIC DNA]</scope>
    <source>
        <strain evidence="2 3">CCMP2467</strain>
    </source>
</reference>
<name>A0A1Q9EKZ5_SYMMI</name>
<organism evidence="2 3">
    <name type="scientific">Symbiodinium microadriaticum</name>
    <name type="common">Dinoflagellate</name>
    <name type="synonym">Zooxanthella microadriatica</name>
    <dbReference type="NCBI Taxonomy" id="2951"/>
    <lineage>
        <taxon>Eukaryota</taxon>
        <taxon>Sar</taxon>
        <taxon>Alveolata</taxon>
        <taxon>Dinophyceae</taxon>
        <taxon>Suessiales</taxon>
        <taxon>Symbiodiniaceae</taxon>
        <taxon>Symbiodinium</taxon>
    </lineage>
</organism>
<sequence length="277" mass="30454">MERGQWRAETPRPQHRDYYHYEAPTIEQLPKPPKAKALPAVKDNATAPEKAVLTQLMEQLGQASDLPDSVRALMAQIGQSTARTEGKALHKLVAQREEAYFSLEKVKASRASFEAGWAAYAEGLLELLKKQFTEREETLSKMDEAHALWTAKLGDASRALKAATSAEAGEMIEIEDSDAAEEMEAEVDRSAQETAWMSVRREQMTQQHRSLCDVLAQVRDSASAGAVQRDGSRTPRRRKTAADEEVAAKETKDESINKKADAANAKAGAGKQPGSSF</sequence>
<feature type="region of interest" description="Disordered" evidence="1">
    <location>
        <begin position="222"/>
        <end position="277"/>
    </location>
</feature>
<protein>
    <submittedName>
        <fullName evidence="2">Uncharacterized protein</fullName>
    </submittedName>
</protein>
<evidence type="ECO:0000256" key="1">
    <source>
        <dbReference type="SAM" id="MobiDB-lite"/>
    </source>
</evidence>
<proteinExistence type="predicted"/>